<gene>
    <name evidence="1" type="ORF">SAMN02745174_01688</name>
</gene>
<dbReference type="STRING" id="180163.SAMN02745174_01688"/>
<name>A0A1T4NWH7_9FUSO</name>
<dbReference type="NCBIfam" id="NF038093">
    <property type="entry name" value="GrdX"/>
    <property type="match status" value="1"/>
</dbReference>
<sequence>MEYTIITNNPLVKENYSNVLFIEGSVKDVLISTRNSLHEGGKLLTHPLGASLRMLLSPYRSIVVSLEKSNIDLNHLDIIESSIIKYNQHMEVRKEDSTHGKDYSIIDLTLLDSACEELSRFS</sequence>
<accession>A0A1T4NWH7</accession>
<dbReference type="Proteomes" id="UP000191153">
    <property type="component" value="Unassembled WGS sequence"/>
</dbReference>
<evidence type="ECO:0000313" key="1">
    <source>
        <dbReference type="EMBL" id="SJZ83581.1"/>
    </source>
</evidence>
<dbReference type="InterPro" id="IPR047735">
    <property type="entry name" value="GrdX-like"/>
</dbReference>
<keyword evidence="2" id="KW-1185">Reference proteome</keyword>
<organism evidence="1 2">
    <name type="scientific">Cetobacterium ceti</name>
    <dbReference type="NCBI Taxonomy" id="180163"/>
    <lineage>
        <taxon>Bacteria</taxon>
        <taxon>Fusobacteriati</taxon>
        <taxon>Fusobacteriota</taxon>
        <taxon>Fusobacteriia</taxon>
        <taxon>Fusobacteriales</taxon>
        <taxon>Fusobacteriaceae</taxon>
        <taxon>Cetobacterium</taxon>
    </lineage>
</organism>
<reference evidence="1 2" key="1">
    <citation type="submission" date="2017-02" db="EMBL/GenBank/DDBJ databases">
        <authorList>
            <person name="Peterson S.W."/>
        </authorList>
    </citation>
    <scope>NUCLEOTIDE SEQUENCE [LARGE SCALE GENOMIC DNA]</scope>
    <source>
        <strain evidence="1 2">ATCC 700028</strain>
    </source>
</reference>
<dbReference type="EMBL" id="FUWX01000012">
    <property type="protein sequence ID" value="SJZ83581.1"/>
    <property type="molecule type" value="Genomic_DNA"/>
</dbReference>
<evidence type="ECO:0000313" key="2">
    <source>
        <dbReference type="Proteomes" id="UP000191153"/>
    </source>
</evidence>
<dbReference type="AlphaFoldDB" id="A0A1T4NWH7"/>
<dbReference type="RefSeq" id="WP_078694161.1">
    <property type="nucleotide sequence ID" value="NZ_FUWX01000012.1"/>
</dbReference>
<protein>
    <recommendedName>
        <fullName evidence="3">GrdX protein</fullName>
    </recommendedName>
</protein>
<evidence type="ECO:0008006" key="3">
    <source>
        <dbReference type="Google" id="ProtNLM"/>
    </source>
</evidence>
<proteinExistence type="predicted"/>
<dbReference type="OrthoDB" id="92592at2"/>